<dbReference type="AlphaFoldDB" id="A0AA38C7Q4"/>
<comment type="caution">
    <text evidence="1">The sequence shown here is derived from an EMBL/GenBank/DDBJ whole genome shotgun (WGS) entry which is preliminary data.</text>
</comment>
<evidence type="ECO:0000313" key="2">
    <source>
        <dbReference type="Proteomes" id="UP000824469"/>
    </source>
</evidence>
<reference evidence="1 2" key="1">
    <citation type="journal article" date="2021" name="Nat. Plants">
        <title>The Taxus genome provides insights into paclitaxel biosynthesis.</title>
        <authorList>
            <person name="Xiong X."/>
            <person name="Gou J."/>
            <person name="Liao Q."/>
            <person name="Li Y."/>
            <person name="Zhou Q."/>
            <person name="Bi G."/>
            <person name="Li C."/>
            <person name="Du R."/>
            <person name="Wang X."/>
            <person name="Sun T."/>
            <person name="Guo L."/>
            <person name="Liang H."/>
            <person name="Lu P."/>
            <person name="Wu Y."/>
            <person name="Zhang Z."/>
            <person name="Ro D.K."/>
            <person name="Shang Y."/>
            <person name="Huang S."/>
            <person name="Yan J."/>
        </authorList>
    </citation>
    <scope>NUCLEOTIDE SEQUENCE [LARGE SCALE GENOMIC DNA]</scope>
    <source>
        <strain evidence="1">Ta-2019</strain>
    </source>
</reference>
<feature type="non-terminal residue" evidence="1">
    <location>
        <position position="1"/>
    </location>
</feature>
<keyword evidence="2" id="KW-1185">Reference proteome</keyword>
<protein>
    <submittedName>
        <fullName evidence="1">Uncharacterized protein</fullName>
    </submittedName>
</protein>
<proteinExistence type="predicted"/>
<evidence type="ECO:0000313" key="1">
    <source>
        <dbReference type="EMBL" id="KAH9294136.1"/>
    </source>
</evidence>
<organism evidence="1 2">
    <name type="scientific">Taxus chinensis</name>
    <name type="common">Chinese yew</name>
    <name type="synonym">Taxus wallichiana var. chinensis</name>
    <dbReference type="NCBI Taxonomy" id="29808"/>
    <lineage>
        <taxon>Eukaryota</taxon>
        <taxon>Viridiplantae</taxon>
        <taxon>Streptophyta</taxon>
        <taxon>Embryophyta</taxon>
        <taxon>Tracheophyta</taxon>
        <taxon>Spermatophyta</taxon>
        <taxon>Pinopsida</taxon>
        <taxon>Pinidae</taxon>
        <taxon>Conifers II</taxon>
        <taxon>Cupressales</taxon>
        <taxon>Taxaceae</taxon>
        <taxon>Taxus</taxon>
    </lineage>
</organism>
<sequence>REEACKYYEQMKAKGFPCVTKIDHMINSWIVARESATPQLLKLKEENARERLEEGEKEKTIDNAMPCWKSTETGDRIFCRKQQNSIQFNEE</sequence>
<name>A0AA38C7Q4_TAXCH</name>
<dbReference type="EMBL" id="JAHRHJ020000355">
    <property type="protein sequence ID" value="KAH9294136.1"/>
    <property type="molecule type" value="Genomic_DNA"/>
</dbReference>
<dbReference type="Proteomes" id="UP000824469">
    <property type="component" value="Unassembled WGS sequence"/>
</dbReference>
<accession>A0AA38C7Q4</accession>
<gene>
    <name evidence="1" type="ORF">KI387_040661</name>
</gene>